<evidence type="ECO:0000313" key="4">
    <source>
        <dbReference type="EMBL" id="KAF9624131.1"/>
    </source>
</evidence>
<accession>A0A835MHP4</accession>
<dbReference type="EMBL" id="JADFTS010000001">
    <property type="protein sequence ID" value="KAF9624131.1"/>
    <property type="molecule type" value="Genomic_DNA"/>
</dbReference>
<dbReference type="SUPFAM" id="SSF57667">
    <property type="entry name" value="beta-beta-alpha zinc fingers"/>
    <property type="match status" value="2"/>
</dbReference>
<sequence length="567" mass="63171">MKEDREQRHVCKFCKKDFPCGRSLGGHMRSHMRNIEKKDKLEKKKTSCSINGGSSSNTNNIYLVEFDVNGHVGYGLRENPKKTWRISDSIDDDGSLKQEKICKECGKEFQSWKALFGHMKCHSEKERVSDSLENDSWIMDSQSDTETAAPRRRRRSKRTRYKNYTTTSTTITASSSLSLANNGSSSVSEIEHEQEEVAMCLMMLSRDVGHWGGLTESSDNNSVVVEVKSSSLVKGISEKEDSNVNQIVKTKKLKDKKLKCVLLDSDNALFEPKGSEFGNSNYGMSRNGVKKLESAEDSVNGSIGECRFKKPKSDNEEGFEVSNAKLGKGVYTKSRVKCAEAELRKDLVKEGDDQTDSECGKYSSPGKRARRHNASDSKIVEECSKKMKFDATDSPSKSKYQCAACNKIFHSYQALGGHRASHKKIKGCCAPSTESSETIIELNADSKTDGKLMKSFNNGIPIEKEAASWTETSYGSKKNKHECPICSKVFTSGQALGGHKRSHVLEASEARGNHTIVIQQQLPEIRDFLDLNLPAPVEEDTSAHIGFKPWWAGNNHKHEQAVGLIFN</sequence>
<feature type="compositionally biased region" description="Basic residues" evidence="2">
    <location>
        <begin position="150"/>
        <end position="161"/>
    </location>
</feature>
<dbReference type="SMART" id="SM00355">
    <property type="entry name" value="ZnF_C2H2"/>
    <property type="match status" value="4"/>
</dbReference>
<feature type="domain" description="C2H2-type" evidence="3">
    <location>
        <begin position="400"/>
        <end position="427"/>
    </location>
</feature>
<dbReference type="PANTHER" id="PTHR46869">
    <property type="entry name" value="C2H2-LIKE ZINC FINGER PROTEIN"/>
    <property type="match status" value="1"/>
</dbReference>
<dbReference type="OrthoDB" id="9451254at2759"/>
<keyword evidence="1" id="KW-0479">Metal-binding</keyword>
<evidence type="ECO:0000256" key="2">
    <source>
        <dbReference type="SAM" id="MobiDB-lite"/>
    </source>
</evidence>
<dbReference type="InterPro" id="IPR036236">
    <property type="entry name" value="Znf_C2H2_sf"/>
</dbReference>
<comment type="caution">
    <text evidence="4">The sequence shown here is derived from an EMBL/GenBank/DDBJ whole genome shotgun (WGS) entry which is preliminary data.</text>
</comment>
<keyword evidence="5" id="KW-1185">Reference proteome</keyword>
<dbReference type="PROSITE" id="PS50157">
    <property type="entry name" value="ZINC_FINGER_C2H2_2"/>
    <property type="match status" value="4"/>
</dbReference>
<dbReference type="PANTHER" id="PTHR46869:SF6">
    <property type="entry name" value="C2H2-TYPE DOMAIN-CONTAINING PROTEIN"/>
    <property type="match status" value="1"/>
</dbReference>
<evidence type="ECO:0000313" key="5">
    <source>
        <dbReference type="Proteomes" id="UP000631114"/>
    </source>
</evidence>
<dbReference type="AlphaFoldDB" id="A0A835MHP4"/>
<evidence type="ECO:0000259" key="3">
    <source>
        <dbReference type="PROSITE" id="PS50157"/>
    </source>
</evidence>
<dbReference type="InterPro" id="IPR013087">
    <property type="entry name" value="Znf_C2H2_type"/>
</dbReference>
<dbReference type="Proteomes" id="UP000631114">
    <property type="component" value="Unassembled WGS sequence"/>
</dbReference>
<feature type="domain" description="C2H2-type" evidence="3">
    <location>
        <begin position="481"/>
        <end position="508"/>
    </location>
</feature>
<proteinExistence type="predicted"/>
<dbReference type="GO" id="GO:0008270">
    <property type="term" value="F:zinc ion binding"/>
    <property type="evidence" value="ECO:0007669"/>
    <property type="project" value="UniProtKB-KW"/>
</dbReference>
<protein>
    <recommendedName>
        <fullName evidence="3">C2H2-type domain-containing protein</fullName>
    </recommendedName>
</protein>
<evidence type="ECO:0000256" key="1">
    <source>
        <dbReference type="PROSITE-ProRule" id="PRU00042"/>
    </source>
</evidence>
<dbReference type="Pfam" id="PF13912">
    <property type="entry name" value="zf-C2H2_6"/>
    <property type="match status" value="4"/>
</dbReference>
<feature type="region of interest" description="Disordered" evidence="2">
    <location>
        <begin position="353"/>
        <end position="374"/>
    </location>
</feature>
<organism evidence="4 5">
    <name type="scientific">Coptis chinensis</name>
    <dbReference type="NCBI Taxonomy" id="261450"/>
    <lineage>
        <taxon>Eukaryota</taxon>
        <taxon>Viridiplantae</taxon>
        <taxon>Streptophyta</taxon>
        <taxon>Embryophyta</taxon>
        <taxon>Tracheophyta</taxon>
        <taxon>Spermatophyta</taxon>
        <taxon>Magnoliopsida</taxon>
        <taxon>Ranunculales</taxon>
        <taxon>Ranunculaceae</taxon>
        <taxon>Coptidoideae</taxon>
        <taxon>Coptis</taxon>
    </lineage>
</organism>
<keyword evidence="1" id="KW-0862">Zinc</keyword>
<feature type="region of interest" description="Disordered" evidence="2">
    <location>
        <begin position="141"/>
        <end position="161"/>
    </location>
</feature>
<feature type="domain" description="C2H2-type" evidence="3">
    <location>
        <begin position="100"/>
        <end position="127"/>
    </location>
</feature>
<feature type="domain" description="C2H2-type" evidence="3">
    <location>
        <begin position="9"/>
        <end position="36"/>
    </location>
</feature>
<dbReference type="PROSITE" id="PS00028">
    <property type="entry name" value="ZINC_FINGER_C2H2_1"/>
    <property type="match status" value="4"/>
</dbReference>
<name>A0A835MHP4_9MAGN</name>
<gene>
    <name evidence="4" type="ORF">IFM89_008069</name>
</gene>
<reference evidence="4 5" key="1">
    <citation type="submission" date="2020-10" db="EMBL/GenBank/DDBJ databases">
        <title>The Coptis chinensis genome and diversification of protoberbering-type alkaloids.</title>
        <authorList>
            <person name="Wang B."/>
            <person name="Shu S."/>
            <person name="Song C."/>
            <person name="Liu Y."/>
        </authorList>
    </citation>
    <scope>NUCLEOTIDE SEQUENCE [LARGE SCALE GENOMIC DNA]</scope>
    <source>
        <strain evidence="4">HL-2020</strain>
        <tissue evidence="4">Leaf</tissue>
    </source>
</reference>
<keyword evidence="1" id="KW-0863">Zinc-finger</keyword>
<dbReference type="Gene3D" id="3.30.160.60">
    <property type="entry name" value="Classic Zinc Finger"/>
    <property type="match status" value="1"/>
</dbReference>